<organism evidence="4 5">
    <name type="scientific">Polyplax serrata</name>
    <name type="common">Common mouse louse</name>
    <dbReference type="NCBI Taxonomy" id="468196"/>
    <lineage>
        <taxon>Eukaryota</taxon>
        <taxon>Metazoa</taxon>
        <taxon>Ecdysozoa</taxon>
        <taxon>Arthropoda</taxon>
        <taxon>Hexapoda</taxon>
        <taxon>Insecta</taxon>
        <taxon>Pterygota</taxon>
        <taxon>Neoptera</taxon>
        <taxon>Paraneoptera</taxon>
        <taxon>Psocodea</taxon>
        <taxon>Troctomorpha</taxon>
        <taxon>Phthiraptera</taxon>
        <taxon>Anoplura</taxon>
        <taxon>Polyplacidae</taxon>
        <taxon>Polyplax</taxon>
    </lineage>
</organism>
<dbReference type="InterPro" id="IPR002172">
    <property type="entry name" value="LDrepeatLR_classA_rpt"/>
</dbReference>
<proteinExistence type="predicted"/>
<keyword evidence="3" id="KW-1133">Transmembrane helix</keyword>
<dbReference type="SMART" id="SM00192">
    <property type="entry name" value="LDLa"/>
    <property type="match status" value="1"/>
</dbReference>
<dbReference type="EMBL" id="JAWJWF010000002">
    <property type="protein sequence ID" value="KAK6637965.1"/>
    <property type="molecule type" value="Genomic_DNA"/>
</dbReference>
<reference evidence="4 5" key="1">
    <citation type="submission" date="2023-09" db="EMBL/GenBank/DDBJ databases">
        <title>Genomes of two closely related lineages of the louse Polyplax serrata with different host specificities.</title>
        <authorList>
            <person name="Martinu J."/>
            <person name="Tarabai H."/>
            <person name="Stefka J."/>
            <person name="Hypsa V."/>
        </authorList>
    </citation>
    <scope>NUCLEOTIDE SEQUENCE [LARGE SCALE GENOMIC DNA]</scope>
    <source>
        <strain evidence="4">98ZLc_SE</strain>
    </source>
</reference>
<protein>
    <submittedName>
        <fullName evidence="4">Uncharacterized protein</fullName>
    </submittedName>
</protein>
<evidence type="ECO:0000256" key="1">
    <source>
        <dbReference type="ARBA" id="ARBA00023157"/>
    </source>
</evidence>
<comment type="caution">
    <text evidence="4">The sequence shown here is derived from an EMBL/GenBank/DDBJ whole genome shotgun (WGS) entry which is preliminary data.</text>
</comment>
<evidence type="ECO:0000256" key="2">
    <source>
        <dbReference type="SAM" id="MobiDB-lite"/>
    </source>
</evidence>
<evidence type="ECO:0000313" key="4">
    <source>
        <dbReference type="EMBL" id="KAK6637965.1"/>
    </source>
</evidence>
<keyword evidence="3" id="KW-0812">Transmembrane</keyword>
<evidence type="ECO:0000313" key="5">
    <source>
        <dbReference type="Proteomes" id="UP001359485"/>
    </source>
</evidence>
<accession>A0ABR1BA74</accession>
<feature type="region of interest" description="Disordered" evidence="2">
    <location>
        <begin position="340"/>
        <end position="383"/>
    </location>
</feature>
<sequence length="458" mass="50176">MGDKRTYPVSSGRLRLPVSMNGICKHSGSRSLRLSPEASITLQLDASNSIHSSCRVELLAPETHSISLLFVKRETSGEKKTAETRMEESRPPKCPLDVSFLQFVLKPEEVKMCLDLCSEKAFESVDPYIDLLPPRVNLEWMPSVKYSEEILASEIVIAAVGRGREICSQPDMFPCRSIGYQVYCISKDLVCDGKRNCPFEGRDEDKEMCATDGNYDKDGFGLTDSSNIGRGWEFLALEFPKKFTSKDNLGHLKKTETSSSTEKSTILWSDDGNLHARDSESLPDVLKHYGPWGYLMLGMLICGTVLMFCGLWECCCRRPKALVSNAVGPALLIINQGAQQNELEVPSTPGPPRYEELDQPPSYNTLFPPSKSESGNATSNSHPTSLPLVNSISILLSSNSSSQLTTTSNFQNRLVNCGGVGGCTQPSGPPSTVFTIEVQNGNGVEGREVGGDPETRPK</sequence>
<feature type="transmembrane region" description="Helical" evidence="3">
    <location>
        <begin position="292"/>
        <end position="312"/>
    </location>
</feature>
<name>A0ABR1BA74_POLSC</name>
<dbReference type="InterPro" id="IPR036055">
    <property type="entry name" value="LDL_receptor-like_sf"/>
</dbReference>
<feature type="compositionally biased region" description="Polar residues" evidence="2">
    <location>
        <begin position="361"/>
        <end position="383"/>
    </location>
</feature>
<dbReference type="CDD" id="cd00112">
    <property type="entry name" value="LDLa"/>
    <property type="match status" value="1"/>
</dbReference>
<evidence type="ECO:0000256" key="3">
    <source>
        <dbReference type="SAM" id="Phobius"/>
    </source>
</evidence>
<dbReference type="Proteomes" id="UP001359485">
    <property type="component" value="Unassembled WGS sequence"/>
</dbReference>
<keyword evidence="3" id="KW-0472">Membrane</keyword>
<dbReference type="Gene3D" id="4.10.400.10">
    <property type="entry name" value="Low-density Lipoprotein Receptor"/>
    <property type="match status" value="1"/>
</dbReference>
<keyword evidence="1" id="KW-1015">Disulfide bond</keyword>
<keyword evidence="5" id="KW-1185">Reference proteome</keyword>
<gene>
    <name evidence="4" type="ORF">RUM44_008388</name>
</gene>